<dbReference type="EMBL" id="CAJVAS010000017">
    <property type="protein sequence ID" value="CAG7636609.1"/>
    <property type="molecule type" value="Genomic_DNA"/>
</dbReference>
<evidence type="ECO:0000313" key="6">
    <source>
        <dbReference type="Proteomes" id="UP000693672"/>
    </source>
</evidence>
<evidence type="ECO:0000256" key="4">
    <source>
        <dbReference type="ARBA" id="ARBA00022729"/>
    </source>
</evidence>
<comment type="caution">
    <text evidence="5">The sequence shown here is derived from an EMBL/GenBank/DDBJ whole genome shotgun (WGS) entry which is preliminary data.</text>
</comment>
<comment type="subcellular location">
    <subcellularLocation>
        <location evidence="1">Cell envelope</location>
    </subcellularLocation>
</comment>
<protein>
    <recommendedName>
        <fullName evidence="7">Extracellular solute-binding protein</fullName>
    </recommendedName>
</protein>
<comment type="similarity">
    <text evidence="2">Belongs to the bacterial solute-binding protein 1 family.</text>
</comment>
<dbReference type="Proteomes" id="UP000693672">
    <property type="component" value="Unassembled WGS sequence"/>
</dbReference>
<sequence length="444" mass="48845">MRTWVQANNKLHRLAAVSAICGCIAAGCSNGSAGPPAGSGAEGGGKQPEESVKPVTLNIFNTRPEVSSNWEQLLVEPLKKKYPHITIQEVKGKLNEVIASGTAIDAYITAEVDLGDYIQAGYTDNIEPYMQAHKMDSNRFDPVVIQTIRGRSAGSKELFGLPFYLQFTALYYNKDIFNAAGVPYPKDGMTWEEAVELGRKVSFSRDGVQYLGIRTDQVGRLAAPFGLMPVDTATDRASVNNEQFKRVFELSQQIFALPGNRPANAKEVNTNPTNKFTKDKVLAMYHSVNRFSTLKSSDVNWDLAQAPFYPDRPNIGSVVDAFMIGIAKTSAHKSDAFKVIEVFTSDEVQLYAARALGYVSPLVHPKLQEQYGAELGFLQGKHLQAVFKSKNLPNAPLSVYHTAAQTILFEEHGKYIMGQMDANTALRTIDEKINQKIAELKAGK</sequence>
<dbReference type="PROSITE" id="PS51257">
    <property type="entry name" value="PROKAR_LIPOPROTEIN"/>
    <property type="match status" value="1"/>
</dbReference>
<evidence type="ECO:0008006" key="7">
    <source>
        <dbReference type="Google" id="ProtNLM"/>
    </source>
</evidence>
<dbReference type="InterPro" id="IPR050490">
    <property type="entry name" value="Bact_solute-bd_prot1"/>
</dbReference>
<evidence type="ECO:0000313" key="5">
    <source>
        <dbReference type="EMBL" id="CAG7636609.1"/>
    </source>
</evidence>
<evidence type="ECO:0000256" key="2">
    <source>
        <dbReference type="ARBA" id="ARBA00008520"/>
    </source>
</evidence>
<dbReference type="AlphaFoldDB" id="A0A916K6M8"/>
<dbReference type="RefSeq" id="WP_218093510.1">
    <property type="nucleotide sequence ID" value="NZ_CAJVAS010000017.1"/>
</dbReference>
<evidence type="ECO:0000256" key="3">
    <source>
        <dbReference type="ARBA" id="ARBA00022448"/>
    </source>
</evidence>
<keyword evidence="3" id="KW-0813">Transport</keyword>
<gene>
    <name evidence="5" type="ORF">PAESOLCIP111_03766</name>
</gene>
<keyword evidence="6" id="KW-1185">Reference proteome</keyword>
<evidence type="ECO:0000256" key="1">
    <source>
        <dbReference type="ARBA" id="ARBA00004196"/>
    </source>
</evidence>
<accession>A0A916K6M8</accession>
<keyword evidence="4" id="KW-0732">Signal</keyword>
<dbReference type="PANTHER" id="PTHR43649:SF31">
    <property type="entry name" value="SN-GLYCEROL-3-PHOSPHATE-BINDING PERIPLASMIC PROTEIN UGPB"/>
    <property type="match status" value="1"/>
</dbReference>
<dbReference type="GO" id="GO:0030313">
    <property type="term" value="C:cell envelope"/>
    <property type="evidence" value="ECO:0007669"/>
    <property type="project" value="UniProtKB-SubCell"/>
</dbReference>
<dbReference type="InterPro" id="IPR006059">
    <property type="entry name" value="SBP"/>
</dbReference>
<name>A0A916K6M8_9BACL</name>
<organism evidence="5 6">
    <name type="scientific">Paenibacillus solanacearum</name>
    <dbReference type="NCBI Taxonomy" id="2048548"/>
    <lineage>
        <taxon>Bacteria</taxon>
        <taxon>Bacillati</taxon>
        <taxon>Bacillota</taxon>
        <taxon>Bacilli</taxon>
        <taxon>Bacillales</taxon>
        <taxon>Paenibacillaceae</taxon>
        <taxon>Paenibacillus</taxon>
    </lineage>
</organism>
<reference evidence="5" key="1">
    <citation type="submission" date="2021-06" db="EMBL/GenBank/DDBJ databases">
        <authorList>
            <person name="Criscuolo A."/>
        </authorList>
    </citation>
    <scope>NUCLEOTIDE SEQUENCE</scope>
    <source>
        <strain evidence="5">CIP111600</strain>
    </source>
</reference>
<dbReference type="PANTHER" id="PTHR43649">
    <property type="entry name" value="ARABINOSE-BINDING PROTEIN-RELATED"/>
    <property type="match status" value="1"/>
</dbReference>
<dbReference type="Pfam" id="PF13416">
    <property type="entry name" value="SBP_bac_8"/>
    <property type="match status" value="1"/>
</dbReference>
<proteinExistence type="inferred from homology"/>